<keyword evidence="7" id="KW-0460">Magnesium</keyword>
<dbReference type="InterPro" id="IPR034593">
    <property type="entry name" value="DgoD-like"/>
</dbReference>
<evidence type="ECO:0000256" key="3">
    <source>
        <dbReference type="ARBA" id="ARBA00005183"/>
    </source>
</evidence>
<comment type="similarity">
    <text evidence="4">Belongs to the mandelate racemase/muconate lactonizing enzyme family. GlucD subfamily.</text>
</comment>
<evidence type="ECO:0000256" key="2">
    <source>
        <dbReference type="ARBA" id="ARBA00001946"/>
    </source>
</evidence>
<reference evidence="10" key="1">
    <citation type="submission" date="2022-05" db="EMBL/GenBank/DDBJ databases">
        <title>Complete genome sequence of toluene-degrading Gulosibacter sediminis strain ACHW.36C.</title>
        <authorList>
            <person name="Wai A.C."/>
            <person name="Lai G.K."/>
            <person name="Griffin S.D."/>
            <person name="Leung F.C."/>
        </authorList>
    </citation>
    <scope>NUCLEOTIDE SEQUENCE [LARGE SCALE GENOMIC DNA]</scope>
    <source>
        <strain evidence="10">ACHW.36C</strain>
    </source>
</reference>
<organism evidence="10">
    <name type="scientific">Gulosibacter sediminis</name>
    <dbReference type="NCBI Taxonomy" id="1729695"/>
    <lineage>
        <taxon>Bacteria</taxon>
        <taxon>Bacillati</taxon>
        <taxon>Actinomycetota</taxon>
        <taxon>Actinomycetes</taxon>
        <taxon>Micrococcales</taxon>
        <taxon>Microbacteriaceae</taxon>
        <taxon>Gulosibacter</taxon>
    </lineage>
</organism>
<dbReference type="Pfam" id="PF13378">
    <property type="entry name" value="MR_MLE_C"/>
    <property type="match status" value="1"/>
</dbReference>
<evidence type="ECO:0000256" key="6">
    <source>
        <dbReference type="ARBA" id="ARBA00022723"/>
    </source>
</evidence>
<comment type="cofactor">
    <cofactor evidence="2">
        <name>Mg(2+)</name>
        <dbReference type="ChEBI" id="CHEBI:18420"/>
    </cofactor>
</comment>
<keyword evidence="6" id="KW-0479">Metal-binding</keyword>
<dbReference type="InterPro" id="IPR013342">
    <property type="entry name" value="Mandelate_racemase_C"/>
</dbReference>
<comment type="catalytic activity">
    <reaction evidence="1">
        <text>D-glucarate = 5-dehydro-4-deoxy-D-glucarate + H2O</text>
        <dbReference type="Rhea" id="RHEA:14573"/>
        <dbReference type="ChEBI" id="CHEBI:15377"/>
        <dbReference type="ChEBI" id="CHEBI:30612"/>
        <dbReference type="ChEBI" id="CHEBI:42819"/>
        <dbReference type="EC" id="4.2.1.40"/>
    </reaction>
</comment>
<dbReference type="SUPFAM" id="SSF54826">
    <property type="entry name" value="Enolase N-terminal domain-like"/>
    <property type="match status" value="1"/>
</dbReference>
<evidence type="ECO:0000256" key="7">
    <source>
        <dbReference type="ARBA" id="ARBA00022842"/>
    </source>
</evidence>
<evidence type="ECO:0000256" key="5">
    <source>
        <dbReference type="ARBA" id="ARBA00011973"/>
    </source>
</evidence>
<sequence length="441" mass="47944">MRRFRRDDQQAAGATPGSISEIVITPVAFHDAPLLNSVGVHEPFALRAIIEVTAADGTVGLGETYGDAQHIQRLALAAEVLVGLDVTETNELRRRVIEALENDTIEGGHGMSGMVTGTTAADRVLSPFEVAALDIRARQLGVSVSELLGGRVRERVELSGYLFYKWGGHLTEQNEPGEDDAWGPALDPAGIVEQARTLIDRYGFTALKLKGGVFPPEEEVAAILALREAFPDVLLRIDPNGAWTVESSVKVAEALEGVIEYLEDPTVGLDGLAAVKQRTSIPLATNMYVVSFDHIRPAIEQNSVDIVLSDHHFWGGFKRSQLLAGICETVDWGLSMHSNSHLGISFAAMIHLAAATPNLSFAVDTHWPWKRADEDVIVGDVFNIAGGSVNVPEGPGLGVELDRDRLAALHQQYLDAGQTQRDDTTYMHRIRPDFSPEVPKW</sequence>
<dbReference type="EMBL" id="CP097160">
    <property type="protein sequence ID" value="UQN16061.1"/>
    <property type="molecule type" value="Genomic_DNA"/>
</dbReference>
<evidence type="ECO:0000256" key="4">
    <source>
        <dbReference type="ARBA" id="ARBA00009938"/>
    </source>
</evidence>
<gene>
    <name evidence="10" type="ORF">M3M28_01440</name>
</gene>
<proteinExistence type="inferred from homology"/>
<dbReference type="Gene3D" id="3.30.390.10">
    <property type="entry name" value="Enolase-like, N-terminal domain"/>
    <property type="match status" value="1"/>
</dbReference>
<dbReference type="SFLD" id="SFLDG00055">
    <property type="entry name" value="glucarate_dehydratase"/>
    <property type="match status" value="1"/>
</dbReference>
<evidence type="ECO:0000259" key="9">
    <source>
        <dbReference type="SMART" id="SM00922"/>
    </source>
</evidence>
<evidence type="ECO:0000256" key="1">
    <source>
        <dbReference type="ARBA" id="ARBA00001426"/>
    </source>
</evidence>
<dbReference type="Pfam" id="PF02746">
    <property type="entry name" value="MR_MLE_N"/>
    <property type="match status" value="1"/>
</dbReference>
<keyword evidence="8" id="KW-0456">Lyase</keyword>
<dbReference type="SUPFAM" id="SSF51604">
    <property type="entry name" value="Enolase C-terminal domain-like"/>
    <property type="match status" value="1"/>
</dbReference>
<evidence type="ECO:0000256" key="8">
    <source>
        <dbReference type="ARBA" id="ARBA00023239"/>
    </source>
</evidence>
<dbReference type="InterPro" id="IPR029017">
    <property type="entry name" value="Enolase-like_N"/>
</dbReference>
<dbReference type="PANTHER" id="PTHR48080:SF4">
    <property type="entry name" value="GLUCARATE DEHYDRATASE"/>
    <property type="match status" value="1"/>
</dbReference>
<accession>A0ABY4N351</accession>
<dbReference type="InterPro" id="IPR034598">
    <property type="entry name" value="GlucD-like"/>
</dbReference>
<feature type="domain" description="Mandelate racemase/muconate lactonizing enzyme C-terminal" evidence="9">
    <location>
        <begin position="188"/>
        <end position="282"/>
    </location>
</feature>
<dbReference type="InterPro" id="IPR013341">
    <property type="entry name" value="Mandelate_racemase_N_dom"/>
</dbReference>
<comment type="pathway">
    <text evidence="3">Carbohydrate acid metabolism; D-glucarate degradation; 2,5-dioxopentanoate from D-glucarate: step 1/2.</text>
</comment>
<dbReference type="InterPro" id="IPR029065">
    <property type="entry name" value="Enolase_C-like"/>
</dbReference>
<dbReference type="SFLD" id="SFLDS00001">
    <property type="entry name" value="Enolase"/>
    <property type="match status" value="1"/>
</dbReference>
<dbReference type="InterPro" id="IPR036849">
    <property type="entry name" value="Enolase-like_C_sf"/>
</dbReference>
<name>A0ABY4N351_9MICO</name>
<protein>
    <recommendedName>
        <fullName evidence="5">glucarate dehydratase</fullName>
        <ecNumber evidence="5">4.2.1.40</ecNumber>
    </recommendedName>
</protein>
<dbReference type="CDD" id="cd03323">
    <property type="entry name" value="D-glucarate_dehydratase"/>
    <property type="match status" value="1"/>
</dbReference>
<dbReference type="Gene3D" id="3.20.20.120">
    <property type="entry name" value="Enolase-like C-terminal domain"/>
    <property type="match status" value="1"/>
</dbReference>
<evidence type="ECO:0000313" key="10">
    <source>
        <dbReference type="EMBL" id="UQN16061.1"/>
    </source>
</evidence>
<dbReference type="PANTHER" id="PTHR48080">
    <property type="entry name" value="D-GALACTONATE DEHYDRATASE-RELATED"/>
    <property type="match status" value="1"/>
</dbReference>
<dbReference type="SMART" id="SM00922">
    <property type="entry name" value="MR_MLE"/>
    <property type="match status" value="1"/>
</dbReference>
<dbReference type="EC" id="4.2.1.40" evidence="5"/>